<accession>A0AA88JF32</accession>
<feature type="domain" description="RNase H type-1" evidence="1">
    <location>
        <begin position="144"/>
        <end position="217"/>
    </location>
</feature>
<organism evidence="2 3">
    <name type="scientific">Ficus carica</name>
    <name type="common">Common fig</name>
    <dbReference type="NCBI Taxonomy" id="3494"/>
    <lineage>
        <taxon>Eukaryota</taxon>
        <taxon>Viridiplantae</taxon>
        <taxon>Streptophyta</taxon>
        <taxon>Embryophyta</taxon>
        <taxon>Tracheophyta</taxon>
        <taxon>Spermatophyta</taxon>
        <taxon>Magnoliopsida</taxon>
        <taxon>eudicotyledons</taxon>
        <taxon>Gunneridae</taxon>
        <taxon>Pentapetalae</taxon>
        <taxon>rosids</taxon>
        <taxon>fabids</taxon>
        <taxon>Rosales</taxon>
        <taxon>Moraceae</taxon>
        <taxon>Ficeae</taxon>
        <taxon>Ficus</taxon>
    </lineage>
</organism>
<dbReference type="Pfam" id="PF13456">
    <property type="entry name" value="RVT_3"/>
    <property type="match status" value="1"/>
</dbReference>
<gene>
    <name evidence="2" type="ORF">TIFTF001_051849</name>
</gene>
<evidence type="ECO:0000259" key="1">
    <source>
        <dbReference type="Pfam" id="PF13456"/>
    </source>
</evidence>
<evidence type="ECO:0000313" key="3">
    <source>
        <dbReference type="Proteomes" id="UP001187192"/>
    </source>
</evidence>
<protein>
    <recommendedName>
        <fullName evidence="1">RNase H type-1 domain-containing protein</fullName>
    </recommendedName>
</protein>
<name>A0AA88JF32_FICCA</name>
<evidence type="ECO:0000313" key="2">
    <source>
        <dbReference type="EMBL" id="GMN71540.1"/>
    </source>
</evidence>
<dbReference type="Proteomes" id="UP001187192">
    <property type="component" value="Unassembled WGS sequence"/>
</dbReference>
<proteinExistence type="predicted"/>
<dbReference type="InterPro" id="IPR012337">
    <property type="entry name" value="RNaseH-like_sf"/>
</dbReference>
<comment type="caution">
    <text evidence="2">The sequence shown here is derived from an EMBL/GenBank/DDBJ whole genome shotgun (WGS) entry which is preliminary data.</text>
</comment>
<dbReference type="SUPFAM" id="SSF53098">
    <property type="entry name" value="Ribonuclease H-like"/>
    <property type="match status" value="1"/>
</dbReference>
<dbReference type="EMBL" id="BTGU01010110">
    <property type="protein sequence ID" value="GMN71540.1"/>
    <property type="molecule type" value="Genomic_DNA"/>
</dbReference>
<dbReference type="PANTHER" id="PTHR47074">
    <property type="entry name" value="BNAC02G40300D PROTEIN"/>
    <property type="match status" value="1"/>
</dbReference>
<dbReference type="AlphaFoldDB" id="A0AA88JF32"/>
<reference evidence="2" key="1">
    <citation type="submission" date="2023-07" db="EMBL/GenBank/DDBJ databases">
        <title>draft genome sequence of fig (Ficus carica).</title>
        <authorList>
            <person name="Takahashi T."/>
            <person name="Nishimura K."/>
        </authorList>
    </citation>
    <scope>NUCLEOTIDE SEQUENCE</scope>
</reference>
<dbReference type="GO" id="GO:0003676">
    <property type="term" value="F:nucleic acid binding"/>
    <property type="evidence" value="ECO:0007669"/>
    <property type="project" value="InterPro"/>
</dbReference>
<dbReference type="InterPro" id="IPR002156">
    <property type="entry name" value="RNaseH_domain"/>
</dbReference>
<dbReference type="InterPro" id="IPR052929">
    <property type="entry name" value="RNase_H-like_EbsB-rel"/>
</dbReference>
<sequence>MSDFRVSSLIMDIGWNQVLIEDIGAYYVKSGIRWKWKRGRWHVALDITLRFFDGGNYGQLKSQVRYGGGILPFSLAVSYGLGDLDAINHWRRIFEGRFDEPKEVVVRARRLLRDFLVCGLDEIAKPKQVVSKHKWKEHRCVKLNVDVAINDALGFIGIGVVARDDRGVVLGAVSRRMAGLFSSHVGECLAVKEGAWLALSCEFSKWTIETDALNVYNRFSVLLKQMSLMTFAILVCK</sequence>
<keyword evidence="3" id="KW-1185">Reference proteome</keyword>
<dbReference type="PANTHER" id="PTHR47074:SF48">
    <property type="entry name" value="POLYNUCLEOTIDYL TRANSFERASE, RIBONUCLEASE H-LIKE SUPERFAMILY PROTEIN"/>
    <property type="match status" value="1"/>
</dbReference>
<dbReference type="GO" id="GO:0004523">
    <property type="term" value="F:RNA-DNA hybrid ribonuclease activity"/>
    <property type="evidence" value="ECO:0007669"/>
    <property type="project" value="InterPro"/>
</dbReference>